<name>A0AAU7JHG7_9HYPH</name>
<dbReference type="Pfam" id="PF11294">
    <property type="entry name" value="DUF3095"/>
    <property type="match status" value="1"/>
</dbReference>
<protein>
    <submittedName>
        <fullName evidence="1">DUF3095 family protein</fullName>
    </submittedName>
</protein>
<reference evidence="1" key="1">
    <citation type="submission" date="2024-05" db="EMBL/GenBank/DDBJ databases">
        <authorList>
            <person name="Kim S."/>
            <person name="Heo J."/>
            <person name="Choi H."/>
            <person name="Choi Y."/>
            <person name="Kwon S.-W."/>
            <person name="Kim Y."/>
        </authorList>
    </citation>
    <scope>NUCLEOTIDE SEQUENCE</scope>
    <source>
        <strain evidence="1">KACC 23698</strain>
    </source>
</reference>
<dbReference type="InterPro" id="IPR021445">
    <property type="entry name" value="DUF3095"/>
</dbReference>
<dbReference type="RefSeq" id="WP_406856699.1">
    <property type="nucleotide sequence ID" value="NZ_CP157484.1"/>
</dbReference>
<sequence length="395" mass="43017">MPSFWNSERVVVSACSEDFFAALPCMKSRAETFNVSLYRPAPDDWSVVVTDLQDSTEAVARGQHRTINFIAAAGIAAIRNVCVGIAIPVLFGGDGCVAMVPPGFADETRRTLARLRKMAHVEFGLTLRVGLAPIGDLRALGEQVLVGKYEPSASNAFGVFLGGAISSLERAMKHDPESPLSKAAFVPDVMDDPGTLDLTGLSCRWQELKSQNGMMLTLILDGADAPLAYEAIQRLTSRIDARPAKPTNLKAQWPFVGVWLEARSTHADAPVFVVATRLFARALVAYLVFKLGLHVRRFNPQRYIAEIARNTDFCKIDQQLSLVLDCDPVAEKALEIELKRLAEAGDLRFGFHRSPTALMTCLVSSAADSLHLHFIDGGDGGYTSASRTMRKVVLP</sequence>
<gene>
    <name evidence="1" type="ORF">ABEG18_03430</name>
</gene>
<dbReference type="EMBL" id="CP157484">
    <property type="protein sequence ID" value="XBO39847.1"/>
    <property type="molecule type" value="Genomic_DNA"/>
</dbReference>
<proteinExistence type="predicted"/>
<evidence type="ECO:0000313" key="1">
    <source>
        <dbReference type="EMBL" id="XBO39847.1"/>
    </source>
</evidence>
<organism evidence="1">
    <name type="scientific">Alsobacter sp. KACC 23698</name>
    <dbReference type="NCBI Taxonomy" id="3149229"/>
    <lineage>
        <taxon>Bacteria</taxon>
        <taxon>Pseudomonadati</taxon>
        <taxon>Pseudomonadota</taxon>
        <taxon>Alphaproteobacteria</taxon>
        <taxon>Hyphomicrobiales</taxon>
        <taxon>Alsobacteraceae</taxon>
        <taxon>Alsobacter</taxon>
    </lineage>
</organism>
<accession>A0AAU7JHG7</accession>
<dbReference type="AlphaFoldDB" id="A0AAU7JHG7"/>